<dbReference type="OrthoDB" id="1922963at2759"/>
<dbReference type="EMBL" id="CM018032">
    <property type="protein sequence ID" value="KAA8546342.1"/>
    <property type="molecule type" value="Genomic_DNA"/>
</dbReference>
<protein>
    <recommendedName>
        <fullName evidence="2">RING-type domain-containing protein</fullName>
    </recommendedName>
</protein>
<dbReference type="InterPro" id="IPR001841">
    <property type="entry name" value="Znf_RING"/>
</dbReference>
<dbReference type="Pfam" id="PF13639">
    <property type="entry name" value="zf-RING_2"/>
    <property type="match status" value="1"/>
</dbReference>
<keyword evidence="1" id="KW-0863">Zinc-finger</keyword>
<dbReference type="PANTHER" id="PTHR36002">
    <property type="entry name" value="PYRD"/>
    <property type="match status" value="1"/>
</dbReference>
<gene>
    <name evidence="3" type="ORF">F0562_002919</name>
</gene>
<dbReference type="InterPro" id="IPR013083">
    <property type="entry name" value="Znf_RING/FYVE/PHD"/>
</dbReference>
<dbReference type="PROSITE" id="PS50089">
    <property type="entry name" value="ZF_RING_2"/>
    <property type="match status" value="1"/>
</dbReference>
<keyword evidence="1" id="KW-0479">Metal-binding</keyword>
<keyword evidence="1" id="KW-0862">Zinc</keyword>
<evidence type="ECO:0000259" key="2">
    <source>
        <dbReference type="PROSITE" id="PS50089"/>
    </source>
</evidence>
<dbReference type="Proteomes" id="UP000325577">
    <property type="component" value="Linkage Group LG1"/>
</dbReference>
<evidence type="ECO:0000313" key="3">
    <source>
        <dbReference type="EMBL" id="KAA8546342.1"/>
    </source>
</evidence>
<evidence type="ECO:0000313" key="4">
    <source>
        <dbReference type="Proteomes" id="UP000325577"/>
    </source>
</evidence>
<dbReference type="CDD" id="cd16448">
    <property type="entry name" value="RING-H2"/>
    <property type="match status" value="1"/>
</dbReference>
<accession>A0A5J5BXI1</accession>
<keyword evidence="4" id="KW-1185">Reference proteome</keyword>
<reference evidence="3 4" key="1">
    <citation type="submission" date="2019-09" db="EMBL/GenBank/DDBJ databases">
        <title>A chromosome-level genome assembly of the Chinese tupelo Nyssa sinensis.</title>
        <authorList>
            <person name="Yang X."/>
            <person name="Kang M."/>
            <person name="Yang Y."/>
            <person name="Xiong H."/>
            <person name="Wang M."/>
            <person name="Zhang Z."/>
            <person name="Wang Z."/>
            <person name="Wu H."/>
            <person name="Ma T."/>
            <person name="Liu J."/>
            <person name="Xi Z."/>
        </authorList>
    </citation>
    <scope>NUCLEOTIDE SEQUENCE [LARGE SCALE GENOMIC DNA]</scope>
    <source>
        <strain evidence="3">J267</strain>
        <tissue evidence="3">Leaf</tissue>
    </source>
</reference>
<feature type="domain" description="RING-type" evidence="2">
    <location>
        <begin position="182"/>
        <end position="222"/>
    </location>
</feature>
<organism evidence="3 4">
    <name type="scientific">Nyssa sinensis</name>
    <dbReference type="NCBI Taxonomy" id="561372"/>
    <lineage>
        <taxon>Eukaryota</taxon>
        <taxon>Viridiplantae</taxon>
        <taxon>Streptophyta</taxon>
        <taxon>Embryophyta</taxon>
        <taxon>Tracheophyta</taxon>
        <taxon>Spermatophyta</taxon>
        <taxon>Magnoliopsida</taxon>
        <taxon>eudicotyledons</taxon>
        <taxon>Gunneridae</taxon>
        <taxon>Pentapetalae</taxon>
        <taxon>asterids</taxon>
        <taxon>Cornales</taxon>
        <taxon>Nyssaceae</taxon>
        <taxon>Nyssa</taxon>
    </lineage>
</organism>
<dbReference type="SUPFAM" id="SSF57850">
    <property type="entry name" value="RING/U-box"/>
    <property type="match status" value="1"/>
</dbReference>
<name>A0A5J5BXI1_9ASTE</name>
<dbReference type="Gene3D" id="3.30.40.10">
    <property type="entry name" value="Zinc/RING finger domain, C3HC4 (zinc finger)"/>
    <property type="match status" value="1"/>
</dbReference>
<proteinExistence type="predicted"/>
<evidence type="ECO:0000256" key="1">
    <source>
        <dbReference type="PROSITE-ProRule" id="PRU00175"/>
    </source>
</evidence>
<dbReference type="PANTHER" id="PTHR36002:SF1">
    <property type="entry name" value="PYRD"/>
    <property type="match status" value="1"/>
</dbReference>
<dbReference type="AlphaFoldDB" id="A0A5J5BXI1"/>
<dbReference type="GO" id="GO:0008270">
    <property type="term" value="F:zinc ion binding"/>
    <property type="evidence" value="ECO:0007669"/>
    <property type="project" value="UniProtKB-KW"/>
</dbReference>
<sequence>MAAEFYYRCDLFATYKDLETINNSGLDVEIVMRQRFQKGHRNINGDITVIDDRYDPDRRVLISVPFHVLVTPMFGELYLWNQLSKLIDDPAQRTYVSRRLASFTMDDVVYGNWITYGTGVALVADFEVTTIELVDEEALIDQIQSLSLESSAADCGRKGASKSVIEGLKKEMVKSGDVEGTCVVCLEELSVGSEFTRMACSHPFHHACLVQWLEGSTSFALPGIKPVFLSSRHRIERVCERASKELSVTKTAQRTNMILACLVCHSVESPSHSFRSCSVSSSDTEGRCSAIADCLTMKASLTHRTANTSIASSSKVTPQPIIQSNGVTGTPRLVRSRAVRRDLVRDWNFDEIVMGHLPRSLNYGLLDNYWALESDTRLGSEADNEIRLTHLSKKLEHPPYPENPLIKQYSEEYWIIGDLMTPEELRTGSFVRRVFNADEADVVFLPFFATLSAEMQLGVAKGAFRKKVGNEDYERHREVVDFV</sequence>